<keyword evidence="4" id="KW-1185">Reference proteome</keyword>
<reference evidence="3" key="1">
    <citation type="submission" date="2022-07" db="EMBL/GenBank/DDBJ databases">
        <title>Genome Sequence of Leucocoprinus birnbaumii.</title>
        <authorList>
            <person name="Buettner E."/>
        </authorList>
    </citation>
    <scope>NUCLEOTIDE SEQUENCE</scope>
    <source>
        <strain evidence="3">VT141</strain>
    </source>
</reference>
<dbReference type="Pfam" id="PF18803">
    <property type="entry name" value="CxC2"/>
    <property type="match status" value="1"/>
</dbReference>
<sequence length="1034" mass="119537">MIAALFQRNTRTIRDEQGRYESSRIWIYLSRHNVLALLRTIENLSKDGPTIFCFLSIFLLIPTSKPTAMKRSRTQDAIHFDDDDGSESDELSPDDDVHNNEHDSYRLLFPNTNDPPAPQKPEVYEADEESEDDDDSLADSDSEMEYPRNPARKQARHVRENEGIRGLFALNARHNSPPFIDARTVFSQAFSIWQDNHFSRVSLNDLGLIIHLGHGGVKCRVSTVLKDMVVVHSNGIHRRRVQYCYCTRLHPYEQLMAAKLFPASVADPSTAFSFEVLEDFHRHSLSSKTAAYDYCKALQEHTNAAFPTTVDNRYREFNTVMRIWRTLTALRRSGCEHKMSSQIQDRRDDLMALVCPACPEVGFNLDAETLENALLLETHKYTFYIMLDGNFRLQQKRKNTDLEDFALNKGHSYFVEEQAFREYLDKIGDTHDNNSTCAKLKAVRQQELIKFKNMIISRVIAVQCARHGLYLPQGMVDLKKGESYSRADYALAHALGWESRKLQWIMLSYDIWCQYSKNLVSRMQNDSWPWMKEVASRIRGAIPKMHIHGHSEQCQLNCSFMYTPFSGMTCGEGIESAWAEQNHAAGSTREQSGGHRHDTLDDFNNYWNWCKIQGLASYLLQQFKKYSKEYTELQHHIKGFEQCISPDLIQEWETMESSPLNNDDSLKSRNDILYRAKNIKLPTQESQSENLISKARSLNVAIDITSKLVHFIEEGITIEKQQSSLQRTKKGMEPEALEDARCRLRKSIDIWRVLQRELSPSVLPFIVINIRPEKEQLHLPSSFNEEQRQALEMGKIAEIEYEIRLGQAYDAIDSLRTAVYLYNSAMIKKRKHVRGTRYNTRANTILNQLSDDKYGCAQVYRLAYRALVSLGLSEDSLLQPLHRDQLWGRDMTRVQGPGESSTPEPWWWMVGKPADTCQEAWHIECQVIFFGNDTHQLTLSILVDRVRWFRMRAALHRLREELEILNEEFKRTIRSFGNYCRIWKRIGDLAIVKGPGYVAYGYRQAEMYKNLAASVQSAYSDVLKHTPTGVSLDS</sequence>
<dbReference type="Pfam" id="PF18758">
    <property type="entry name" value="KDZ"/>
    <property type="match status" value="1"/>
</dbReference>
<dbReference type="PANTHER" id="PTHR33096">
    <property type="entry name" value="CXC2 DOMAIN-CONTAINING PROTEIN"/>
    <property type="match status" value="1"/>
</dbReference>
<evidence type="ECO:0000313" key="3">
    <source>
        <dbReference type="EMBL" id="KAJ3565830.1"/>
    </source>
</evidence>
<dbReference type="EMBL" id="JANIEX010000536">
    <property type="protein sequence ID" value="KAJ3565830.1"/>
    <property type="molecule type" value="Genomic_DNA"/>
</dbReference>
<dbReference type="AlphaFoldDB" id="A0AAD5VQA6"/>
<evidence type="ECO:0000256" key="1">
    <source>
        <dbReference type="SAM" id="MobiDB-lite"/>
    </source>
</evidence>
<protein>
    <recommendedName>
        <fullName evidence="2">CxC2-like cysteine cluster KDZ transposase-associated domain-containing protein</fullName>
    </recommendedName>
</protein>
<evidence type="ECO:0000259" key="2">
    <source>
        <dbReference type="Pfam" id="PF18803"/>
    </source>
</evidence>
<accession>A0AAD5VQA6</accession>
<dbReference type="Proteomes" id="UP001213000">
    <property type="component" value="Unassembled WGS sequence"/>
</dbReference>
<evidence type="ECO:0000313" key="4">
    <source>
        <dbReference type="Proteomes" id="UP001213000"/>
    </source>
</evidence>
<feature type="compositionally biased region" description="Basic and acidic residues" evidence="1">
    <location>
        <begin position="95"/>
        <end position="105"/>
    </location>
</feature>
<feature type="compositionally biased region" description="Acidic residues" evidence="1">
    <location>
        <begin position="81"/>
        <end position="94"/>
    </location>
</feature>
<dbReference type="PANTHER" id="PTHR33096:SF1">
    <property type="entry name" value="CXC1-LIKE CYSTEINE CLUSTER ASSOCIATED WITH KDZ TRANSPOSASES DOMAIN-CONTAINING PROTEIN"/>
    <property type="match status" value="1"/>
</dbReference>
<gene>
    <name evidence="3" type="ORF">NP233_g7389</name>
</gene>
<organism evidence="3 4">
    <name type="scientific">Leucocoprinus birnbaumii</name>
    <dbReference type="NCBI Taxonomy" id="56174"/>
    <lineage>
        <taxon>Eukaryota</taxon>
        <taxon>Fungi</taxon>
        <taxon>Dikarya</taxon>
        <taxon>Basidiomycota</taxon>
        <taxon>Agaricomycotina</taxon>
        <taxon>Agaricomycetes</taxon>
        <taxon>Agaricomycetidae</taxon>
        <taxon>Agaricales</taxon>
        <taxon>Agaricineae</taxon>
        <taxon>Agaricaceae</taxon>
        <taxon>Leucocoprinus</taxon>
    </lineage>
</organism>
<feature type="compositionally biased region" description="Acidic residues" evidence="1">
    <location>
        <begin position="124"/>
        <end position="144"/>
    </location>
</feature>
<dbReference type="InterPro" id="IPR041457">
    <property type="entry name" value="CxC2_KDZ-assoc"/>
</dbReference>
<feature type="region of interest" description="Disordered" evidence="1">
    <location>
        <begin position="78"/>
        <end position="158"/>
    </location>
</feature>
<name>A0AAD5VQA6_9AGAR</name>
<dbReference type="InterPro" id="IPR040521">
    <property type="entry name" value="KDZ"/>
</dbReference>
<feature type="domain" description="CxC2-like cysteine cluster KDZ transposase-associated" evidence="2">
    <location>
        <begin position="203"/>
        <end position="304"/>
    </location>
</feature>
<comment type="caution">
    <text evidence="3">The sequence shown here is derived from an EMBL/GenBank/DDBJ whole genome shotgun (WGS) entry which is preliminary data.</text>
</comment>
<proteinExistence type="predicted"/>